<organism evidence="2 3">
    <name type="scientific">Xylaria flabelliformis</name>
    <dbReference type="NCBI Taxonomy" id="2512241"/>
    <lineage>
        <taxon>Eukaryota</taxon>
        <taxon>Fungi</taxon>
        <taxon>Dikarya</taxon>
        <taxon>Ascomycota</taxon>
        <taxon>Pezizomycotina</taxon>
        <taxon>Sordariomycetes</taxon>
        <taxon>Xylariomycetidae</taxon>
        <taxon>Xylariales</taxon>
        <taxon>Xylariaceae</taxon>
        <taxon>Xylaria</taxon>
    </lineage>
</organism>
<comment type="caution">
    <text evidence="2">The sequence shown here is derived from an EMBL/GenBank/DDBJ whole genome shotgun (WGS) entry which is preliminary data.</text>
</comment>
<dbReference type="Proteomes" id="UP000319160">
    <property type="component" value="Unassembled WGS sequence"/>
</dbReference>
<dbReference type="EMBL" id="VFLP01000001">
    <property type="protein sequence ID" value="TRX98979.1"/>
    <property type="molecule type" value="Genomic_DNA"/>
</dbReference>
<keyword evidence="3" id="KW-1185">Reference proteome</keyword>
<gene>
    <name evidence="2" type="ORF">FHL15_000321</name>
</gene>
<protein>
    <submittedName>
        <fullName evidence="2">Uncharacterized protein</fullName>
    </submittedName>
</protein>
<feature type="signal peptide" evidence="1">
    <location>
        <begin position="1"/>
        <end position="19"/>
    </location>
</feature>
<name>A0A553IFK1_9PEZI</name>
<evidence type="ECO:0000256" key="1">
    <source>
        <dbReference type="SAM" id="SignalP"/>
    </source>
</evidence>
<feature type="chain" id="PRO_5021945365" evidence="1">
    <location>
        <begin position="20"/>
        <end position="214"/>
    </location>
</feature>
<keyword evidence="1" id="KW-0732">Signal</keyword>
<proteinExistence type="predicted"/>
<reference evidence="3" key="1">
    <citation type="submission" date="2019-06" db="EMBL/GenBank/DDBJ databases">
        <title>Draft genome sequence of the griseofulvin-producing fungus Xylaria cubensis strain G536.</title>
        <authorList>
            <person name="Mead M.E."/>
            <person name="Raja H.A."/>
            <person name="Steenwyk J.L."/>
            <person name="Knowles S.L."/>
            <person name="Oberlies N.H."/>
            <person name="Rokas A."/>
        </authorList>
    </citation>
    <scope>NUCLEOTIDE SEQUENCE [LARGE SCALE GENOMIC DNA]</scope>
    <source>
        <strain evidence="3">G536</strain>
    </source>
</reference>
<dbReference type="STRING" id="2512241.A0A553IFK1"/>
<dbReference type="OrthoDB" id="2349272at2759"/>
<dbReference type="AlphaFoldDB" id="A0A553IFK1"/>
<sequence length="214" mass="22685">MKFTAAISVGLGLAGITNAAPLTTRTTKSAAEIILAIAPDSGTCSSAKTECRTNMQVGPLMAKAAAQYGLDHAAPIAAVLALTAFESVEYQFNTNQGRNAGQGTSNMQMYSYNLLYAQSIPALADPLGKLGTPAELGGTKDPDLMNKVRALVITDQYNFGSGFWFLTKQCKPEVIQQLKDNADAGFAAYMQCVGVTPTPDRQAYWTKAKNAFGL</sequence>
<evidence type="ECO:0000313" key="2">
    <source>
        <dbReference type="EMBL" id="TRX98979.1"/>
    </source>
</evidence>
<accession>A0A553IFK1</accession>
<evidence type="ECO:0000313" key="3">
    <source>
        <dbReference type="Proteomes" id="UP000319160"/>
    </source>
</evidence>